<dbReference type="GO" id="GO:0005886">
    <property type="term" value="C:plasma membrane"/>
    <property type="evidence" value="ECO:0007669"/>
    <property type="project" value="UniProtKB-SubCell"/>
</dbReference>
<evidence type="ECO:0000256" key="6">
    <source>
        <dbReference type="ARBA" id="ARBA00023122"/>
    </source>
</evidence>
<dbReference type="SUPFAM" id="SSF56176">
    <property type="entry name" value="FAD-binding/transporter-associated domain-like"/>
    <property type="match status" value="1"/>
</dbReference>
<sequence length="431" mass="44478">MGAWGVIAVLILVNGLYVAAEFAAVSVRHGQIRALAREGHALARRLLPTLEDGRRLDDYIAACQIGITLSSLVLGAFGQATVAIALGDALIGAGLDPVGARSTAAVAVLVALTALQVVVGELVPKSLALQFPVPAALLTYLPTRWSAVVYRPFIAVLNGSGWAVLRALGLQPGGGHRHVHSPEEIDLLIAESSDGGLLEADEQDRLRRALRLGRTTARQLMTPRRAVVGVDAADPEAAVEAAAASPFTRLPAYRGDLDHPVGVLHTKDVAVHLAAGRPGLPPLRPLLSVPGGLAADQLLARFRERRVRLAAVVDEYGGTEGIVTLEDVLSALVGGVGDEFKEGRPAAEPLPDGRTRLPGALRADEAAELLGPSVGAAATVGGLVVAALGRVPAAGERLRLGDAEVEVERVDGHAVASVLVTPAPAGPDPDA</sequence>
<accession>A0A271J2C2</accession>
<dbReference type="Gene3D" id="3.30.465.10">
    <property type="match status" value="1"/>
</dbReference>
<dbReference type="InterPro" id="IPR051676">
    <property type="entry name" value="UPF0053_domain"/>
</dbReference>
<evidence type="ECO:0000256" key="8">
    <source>
        <dbReference type="PROSITE-ProRule" id="PRU00703"/>
    </source>
</evidence>
<evidence type="ECO:0008006" key="15">
    <source>
        <dbReference type="Google" id="ProtNLM"/>
    </source>
</evidence>
<feature type="transmembrane region" description="Helical" evidence="10">
    <location>
        <begin position="6"/>
        <end position="27"/>
    </location>
</feature>
<dbReference type="PANTHER" id="PTHR43099:SF5">
    <property type="entry name" value="HLYC_CORC FAMILY TRANSPORTER"/>
    <property type="match status" value="1"/>
</dbReference>
<dbReference type="CDD" id="cd04590">
    <property type="entry name" value="CBS_pair_CorC_HlyC_assoc"/>
    <property type="match status" value="1"/>
</dbReference>
<dbReference type="Pfam" id="PF01595">
    <property type="entry name" value="CNNM"/>
    <property type="match status" value="1"/>
</dbReference>
<evidence type="ECO:0000256" key="1">
    <source>
        <dbReference type="ARBA" id="ARBA00004651"/>
    </source>
</evidence>
<dbReference type="SUPFAM" id="SSF54631">
    <property type="entry name" value="CBS-domain pair"/>
    <property type="match status" value="1"/>
</dbReference>
<dbReference type="OrthoDB" id="9798188at2"/>
<dbReference type="Pfam" id="PF03471">
    <property type="entry name" value="CorC_HlyC"/>
    <property type="match status" value="1"/>
</dbReference>
<evidence type="ECO:0000259" key="12">
    <source>
        <dbReference type="PROSITE" id="PS51846"/>
    </source>
</evidence>
<feature type="transmembrane region" description="Helical" evidence="10">
    <location>
        <begin position="59"/>
        <end position="86"/>
    </location>
</feature>
<evidence type="ECO:0000256" key="7">
    <source>
        <dbReference type="ARBA" id="ARBA00023136"/>
    </source>
</evidence>
<reference evidence="13 14" key="1">
    <citation type="submission" date="2016-11" db="EMBL/GenBank/DDBJ databases">
        <title>Study of marine rhodopsin-containing bacteria.</title>
        <authorList>
            <person name="Yoshizawa S."/>
            <person name="Kumagai Y."/>
            <person name="Kogure K."/>
        </authorList>
    </citation>
    <scope>NUCLEOTIDE SEQUENCE [LARGE SCALE GENOMIC DNA]</scope>
    <source>
        <strain evidence="13 14">SAORIC-28</strain>
    </source>
</reference>
<comment type="subcellular location">
    <subcellularLocation>
        <location evidence="1">Cell membrane</location>
        <topology evidence="1">Multi-pass membrane protein</topology>
    </subcellularLocation>
</comment>
<keyword evidence="7 9" id="KW-0472">Membrane</keyword>
<evidence type="ECO:0000256" key="3">
    <source>
        <dbReference type="ARBA" id="ARBA00022692"/>
    </source>
</evidence>
<feature type="domain" description="CBS" evidence="11">
    <location>
        <begin position="282"/>
        <end position="339"/>
    </location>
</feature>
<evidence type="ECO:0000256" key="9">
    <source>
        <dbReference type="PROSITE-ProRule" id="PRU01193"/>
    </source>
</evidence>
<evidence type="ECO:0000313" key="14">
    <source>
        <dbReference type="Proteomes" id="UP000216339"/>
    </source>
</evidence>
<comment type="caution">
    <text evidence="13">The sequence shown here is derived from an EMBL/GenBank/DDBJ whole genome shotgun (WGS) entry which is preliminary data.</text>
</comment>
<proteinExistence type="predicted"/>
<dbReference type="InterPro" id="IPR005170">
    <property type="entry name" value="Transptr-assoc_dom"/>
</dbReference>
<dbReference type="InterPro" id="IPR036318">
    <property type="entry name" value="FAD-bd_PCMH-like_sf"/>
</dbReference>
<dbReference type="SMART" id="SM01091">
    <property type="entry name" value="CorC_HlyC"/>
    <property type="match status" value="1"/>
</dbReference>
<feature type="transmembrane region" description="Helical" evidence="10">
    <location>
        <begin position="98"/>
        <end position="119"/>
    </location>
</feature>
<keyword evidence="6 8" id="KW-0129">CBS domain</keyword>
<dbReference type="Gene3D" id="3.10.580.10">
    <property type="entry name" value="CBS-domain"/>
    <property type="match status" value="1"/>
</dbReference>
<feature type="domain" description="CNNM transmembrane" evidence="12">
    <location>
        <begin position="1"/>
        <end position="202"/>
    </location>
</feature>
<dbReference type="InterPro" id="IPR046342">
    <property type="entry name" value="CBS_dom_sf"/>
</dbReference>
<dbReference type="InterPro" id="IPR016169">
    <property type="entry name" value="FAD-bd_PCMH_sub2"/>
</dbReference>
<evidence type="ECO:0000256" key="2">
    <source>
        <dbReference type="ARBA" id="ARBA00022475"/>
    </source>
</evidence>
<dbReference type="PROSITE" id="PS51846">
    <property type="entry name" value="CNNM"/>
    <property type="match status" value="1"/>
</dbReference>
<dbReference type="PROSITE" id="PS51371">
    <property type="entry name" value="CBS"/>
    <property type="match status" value="1"/>
</dbReference>
<dbReference type="PANTHER" id="PTHR43099">
    <property type="entry name" value="UPF0053 PROTEIN YRKA"/>
    <property type="match status" value="1"/>
</dbReference>
<dbReference type="EMBL" id="MQWD01000001">
    <property type="protein sequence ID" value="PAP77105.1"/>
    <property type="molecule type" value="Genomic_DNA"/>
</dbReference>
<protein>
    <recommendedName>
        <fullName evidence="15">Hemolysin</fullName>
    </recommendedName>
</protein>
<name>A0A271J2C2_9BACT</name>
<keyword evidence="4" id="KW-0677">Repeat</keyword>
<dbReference type="InterPro" id="IPR000644">
    <property type="entry name" value="CBS_dom"/>
</dbReference>
<keyword evidence="5 9" id="KW-1133">Transmembrane helix</keyword>
<evidence type="ECO:0000256" key="10">
    <source>
        <dbReference type="SAM" id="Phobius"/>
    </source>
</evidence>
<dbReference type="GO" id="GO:0050660">
    <property type="term" value="F:flavin adenine dinucleotide binding"/>
    <property type="evidence" value="ECO:0007669"/>
    <property type="project" value="InterPro"/>
</dbReference>
<dbReference type="InterPro" id="IPR044751">
    <property type="entry name" value="Ion_transp-like_CBS"/>
</dbReference>
<keyword evidence="3 9" id="KW-0812">Transmembrane</keyword>
<evidence type="ECO:0000259" key="11">
    <source>
        <dbReference type="PROSITE" id="PS51371"/>
    </source>
</evidence>
<dbReference type="Proteomes" id="UP000216339">
    <property type="component" value="Unassembled WGS sequence"/>
</dbReference>
<dbReference type="InterPro" id="IPR002550">
    <property type="entry name" value="CNNM"/>
</dbReference>
<dbReference type="AlphaFoldDB" id="A0A271J2C2"/>
<gene>
    <name evidence="13" type="ORF">BSZ37_12045</name>
</gene>
<evidence type="ECO:0000313" key="13">
    <source>
        <dbReference type="EMBL" id="PAP77105.1"/>
    </source>
</evidence>
<organism evidence="13 14">
    <name type="scientific">Rubrivirga marina</name>
    <dbReference type="NCBI Taxonomy" id="1196024"/>
    <lineage>
        <taxon>Bacteria</taxon>
        <taxon>Pseudomonadati</taxon>
        <taxon>Rhodothermota</taxon>
        <taxon>Rhodothermia</taxon>
        <taxon>Rhodothermales</taxon>
        <taxon>Rubricoccaceae</taxon>
        <taxon>Rubrivirga</taxon>
    </lineage>
</organism>
<keyword evidence="14" id="KW-1185">Reference proteome</keyword>
<evidence type="ECO:0000256" key="4">
    <source>
        <dbReference type="ARBA" id="ARBA00022737"/>
    </source>
</evidence>
<keyword evidence="2" id="KW-1003">Cell membrane</keyword>
<dbReference type="Pfam" id="PF00571">
    <property type="entry name" value="CBS"/>
    <property type="match status" value="1"/>
</dbReference>
<evidence type="ECO:0000256" key="5">
    <source>
        <dbReference type="ARBA" id="ARBA00022989"/>
    </source>
</evidence>